<evidence type="ECO:0000313" key="2">
    <source>
        <dbReference type="EMBL" id="GHF34848.1"/>
    </source>
</evidence>
<name>A0A919B1L5_9ACTN</name>
<dbReference type="EMBL" id="BNBD01000002">
    <property type="protein sequence ID" value="GHF34848.1"/>
    <property type="molecule type" value="Genomic_DNA"/>
</dbReference>
<gene>
    <name evidence="2" type="ORF">GCM10010218_15020</name>
</gene>
<dbReference type="AlphaFoldDB" id="A0A919B1L5"/>
<comment type="caution">
    <text evidence="2">The sequence shown here is derived from an EMBL/GenBank/DDBJ whole genome shotgun (WGS) entry which is preliminary data.</text>
</comment>
<sequence length="67" mass="7558">MFVPEPVQAQYGFPEYVRVSGQAQPGQIESSEMDTQHQTPTTDIGNLPPLTEYAHRYEVLPRPFGHS</sequence>
<accession>A0A919B1L5</accession>
<evidence type="ECO:0000256" key="1">
    <source>
        <dbReference type="SAM" id="MobiDB-lite"/>
    </source>
</evidence>
<protein>
    <submittedName>
        <fullName evidence="2">Uncharacterized protein</fullName>
    </submittedName>
</protein>
<evidence type="ECO:0000313" key="3">
    <source>
        <dbReference type="Proteomes" id="UP000638313"/>
    </source>
</evidence>
<reference evidence="2" key="1">
    <citation type="journal article" date="2014" name="Int. J. Syst. Evol. Microbiol.">
        <title>Complete genome sequence of Corynebacterium casei LMG S-19264T (=DSM 44701T), isolated from a smear-ripened cheese.</title>
        <authorList>
            <consortium name="US DOE Joint Genome Institute (JGI-PGF)"/>
            <person name="Walter F."/>
            <person name="Albersmeier A."/>
            <person name="Kalinowski J."/>
            <person name="Ruckert C."/>
        </authorList>
    </citation>
    <scope>NUCLEOTIDE SEQUENCE</scope>
    <source>
        <strain evidence="2">JCM 4059</strain>
    </source>
</reference>
<organism evidence="2 3">
    <name type="scientific">Streptomyces mashuensis</name>
    <dbReference type="NCBI Taxonomy" id="33904"/>
    <lineage>
        <taxon>Bacteria</taxon>
        <taxon>Bacillati</taxon>
        <taxon>Actinomycetota</taxon>
        <taxon>Actinomycetes</taxon>
        <taxon>Kitasatosporales</taxon>
        <taxon>Streptomycetaceae</taxon>
        <taxon>Streptomyces</taxon>
    </lineage>
</organism>
<reference evidence="2" key="2">
    <citation type="submission" date="2020-09" db="EMBL/GenBank/DDBJ databases">
        <authorList>
            <person name="Sun Q."/>
            <person name="Ohkuma M."/>
        </authorList>
    </citation>
    <scope>NUCLEOTIDE SEQUENCE</scope>
    <source>
        <strain evidence="2">JCM 4059</strain>
    </source>
</reference>
<dbReference type="Proteomes" id="UP000638313">
    <property type="component" value="Unassembled WGS sequence"/>
</dbReference>
<feature type="region of interest" description="Disordered" evidence="1">
    <location>
        <begin position="21"/>
        <end position="49"/>
    </location>
</feature>
<proteinExistence type="predicted"/>
<feature type="compositionally biased region" description="Polar residues" evidence="1">
    <location>
        <begin position="21"/>
        <end position="30"/>
    </location>
</feature>
<keyword evidence="3" id="KW-1185">Reference proteome</keyword>